<accession>A0A7X1FBT2</accession>
<dbReference type="SUPFAM" id="SSF51445">
    <property type="entry name" value="(Trans)glycosidases"/>
    <property type="match status" value="1"/>
</dbReference>
<keyword evidence="3" id="KW-1185">Reference proteome</keyword>
<dbReference type="InterPro" id="IPR017853">
    <property type="entry name" value="GH"/>
</dbReference>
<dbReference type="PROSITE" id="PS51257">
    <property type="entry name" value="PROKAR_LIPOPROTEIN"/>
    <property type="match status" value="1"/>
</dbReference>
<comment type="caution">
    <text evidence="2">The sequence shown here is derived from an EMBL/GenBank/DDBJ whole genome shotgun (WGS) entry which is preliminary data.</text>
</comment>
<feature type="chain" id="PRO_5030619052" description="Glycosyl hydrolase family 79" evidence="1">
    <location>
        <begin position="29"/>
        <end position="518"/>
    </location>
</feature>
<keyword evidence="1" id="KW-0732">Signal</keyword>
<evidence type="ECO:0000256" key="1">
    <source>
        <dbReference type="SAM" id="SignalP"/>
    </source>
</evidence>
<name>A0A7X1FBT2_9SPHN</name>
<proteinExistence type="predicted"/>
<evidence type="ECO:0008006" key="4">
    <source>
        <dbReference type="Google" id="ProtNLM"/>
    </source>
</evidence>
<dbReference type="PANTHER" id="PTHR46145:SF4">
    <property type="entry name" value="HEPARANASE"/>
    <property type="match status" value="1"/>
</dbReference>
<dbReference type="EMBL" id="JACLAU010000066">
    <property type="protein sequence ID" value="MBC2653654.1"/>
    <property type="molecule type" value="Genomic_DNA"/>
</dbReference>
<organism evidence="2 3">
    <name type="scientific">Novosphingobium aerophilum</name>
    <dbReference type="NCBI Taxonomy" id="2839843"/>
    <lineage>
        <taxon>Bacteria</taxon>
        <taxon>Pseudomonadati</taxon>
        <taxon>Pseudomonadota</taxon>
        <taxon>Alphaproteobacteria</taxon>
        <taxon>Sphingomonadales</taxon>
        <taxon>Sphingomonadaceae</taxon>
        <taxon>Novosphingobium</taxon>
    </lineage>
</organism>
<dbReference type="Gene3D" id="3.20.20.80">
    <property type="entry name" value="Glycosidases"/>
    <property type="match status" value="1"/>
</dbReference>
<protein>
    <recommendedName>
        <fullName evidence="4">Glycosyl hydrolase family 79</fullName>
    </recommendedName>
</protein>
<evidence type="ECO:0000313" key="2">
    <source>
        <dbReference type="EMBL" id="MBC2653654.1"/>
    </source>
</evidence>
<sequence length="518" mass="56374">MFHARKLCGTICAILALACEPGIVPVHAEEPTQVRAIDVSRLPFVRQTDERFQSYQIGFSHLTGGETWKAYDAMPKGRQAADFAEVREARAAANLNTRRMRNLTKALAPLYIRYSGTTANSVYFHNSDSPPPAKVPEGFTVLLTRERWKEALRFARSVDAKVLTSFANSAGVRDDNHAWTPKMAQEWMAYTRSIGSRIYAAELFNEPNAPEPPRIPKGFSADDYARDYAAYRAFMAKAAPGVRLAGPGNAMLGIGVTLGTPPEQYAAAAPRPQWDIVSYHFYPALAQRCAPATSPLGMSADRALSEEWLARPDAELARFKALRDQYAPGAPIWLTETGGAACGGLIWQPTFLDAFRYADTHARLARGGLDAMFTHALISGSNGIIDEKTLEPNASYWPAVLWRRLMGQRVLDAGPNQAGLHIYAHCLRGSRGGVALLALNMKDGADAVSIKGRARVYALTAPGLESKAVLLNGRLLTVGKDDRMPPMAPRAESGRIELAPYSVTYIAIPQANNAACGA</sequence>
<evidence type="ECO:0000313" key="3">
    <source>
        <dbReference type="Proteomes" id="UP000520156"/>
    </source>
</evidence>
<dbReference type="RefSeq" id="WP_185685026.1">
    <property type="nucleotide sequence ID" value="NZ_JACLAU010000066.1"/>
</dbReference>
<dbReference type="PANTHER" id="PTHR46145">
    <property type="entry name" value="HEPARANASE"/>
    <property type="match status" value="1"/>
</dbReference>
<reference evidence="2 3" key="1">
    <citation type="submission" date="2020-08" db="EMBL/GenBank/DDBJ databases">
        <title>The genome sequence of Novosphingobium flavum 4Y4.</title>
        <authorList>
            <person name="Liu Y."/>
        </authorList>
    </citation>
    <scope>NUCLEOTIDE SEQUENCE [LARGE SCALE GENOMIC DNA]</scope>
    <source>
        <strain evidence="2 3">4Y4</strain>
    </source>
</reference>
<gene>
    <name evidence="2" type="ORF">H7F49_18395</name>
</gene>
<feature type="signal peptide" evidence="1">
    <location>
        <begin position="1"/>
        <end position="28"/>
    </location>
</feature>
<dbReference type="AlphaFoldDB" id="A0A7X1FBT2"/>
<dbReference type="Proteomes" id="UP000520156">
    <property type="component" value="Unassembled WGS sequence"/>
</dbReference>